<dbReference type="InterPro" id="IPR014284">
    <property type="entry name" value="RNA_pol_sigma-70_dom"/>
</dbReference>
<gene>
    <name evidence="9" type="ORF">ACFQH9_07420</name>
</gene>
<proteinExistence type="predicted"/>
<evidence type="ECO:0000256" key="4">
    <source>
        <dbReference type="ARBA" id="ARBA00023163"/>
    </source>
</evidence>
<dbReference type="Proteomes" id="UP001596119">
    <property type="component" value="Unassembled WGS sequence"/>
</dbReference>
<dbReference type="CDD" id="cd06171">
    <property type="entry name" value="Sigma70_r4"/>
    <property type="match status" value="1"/>
</dbReference>
<dbReference type="SUPFAM" id="SSF88946">
    <property type="entry name" value="Sigma2 domain of RNA polymerase sigma factors"/>
    <property type="match status" value="1"/>
</dbReference>
<dbReference type="InterPro" id="IPR007624">
    <property type="entry name" value="RNA_pol_sigma70_r3"/>
</dbReference>
<evidence type="ECO:0000256" key="3">
    <source>
        <dbReference type="ARBA" id="ARBA00023125"/>
    </source>
</evidence>
<keyword evidence="2" id="KW-0731">Sigma factor</keyword>
<feature type="compositionally biased region" description="Low complexity" evidence="5">
    <location>
        <begin position="280"/>
        <end position="316"/>
    </location>
</feature>
<dbReference type="RefSeq" id="WP_379565159.1">
    <property type="nucleotide sequence ID" value="NZ_JBHSQK010000011.1"/>
</dbReference>
<dbReference type="InterPro" id="IPR000943">
    <property type="entry name" value="RNA_pol_sigma70"/>
</dbReference>
<dbReference type="InterPro" id="IPR013325">
    <property type="entry name" value="RNA_pol_sigma_r2"/>
</dbReference>
<dbReference type="InterPro" id="IPR007627">
    <property type="entry name" value="RNA_pol_sigma70_r2"/>
</dbReference>
<evidence type="ECO:0000313" key="9">
    <source>
        <dbReference type="EMBL" id="MFC5948102.1"/>
    </source>
</evidence>
<dbReference type="Gene3D" id="1.10.1740.10">
    <property type="match status" value="1"/>
</dbReference>
<evidence type="ECO:0000313" key="10">
    <source>
        <dbReference type="Proteomes" id="UP001596119"/>
    </source>
</evidence>
<dbReference type="InterPro" id="IPR013324">
    <property type="entry name" value="RNA_pol_sigma_r3/r4-like"/>
</dbReference>
<dbReference type="InterPro" id="IPR036388">
    <property type="entry name" value="WH-like_DNA-bd_sf"/>
</dbReference>
<evidence type="ECO:0000259" key="7">
    <source>
        <dbReference type="Pfam" id="PF04542"/>
    </source>
</evidence>
<keyword evidence="1" id="KW-0805">Transcription regulation</keyword>
<evidence type="ECO:0000256" key="5">
    <source>
        <dbReference type="SAM" id="MobiDB-lite"/>
    </source>
</evidence>
<dbReference type="EMBL" id="JBHSQK010000011">
    <property type="protein sequence ID" value="MFC5948102.1"/>
    <property type="molecule type" value="Genomic_DNA"/>
</dbReference>
<dbReference type="InterPro" id="IPR007630">
    <property type="entry name" value="RNA_pol_sigma70_r4"/>
</dbReference>
<name>A0ABW1I325_9PSEU</name>
<feature type="region of interest" description="Disordered" evidence="5">
    <location>
        <begin position="1"/>
        <end position="20"/>
    </location>
</feature>
<dbReference type="SUPFAM" id="SSF88659">
    <property type="entry name" value="Sigma3 and sigma4 domains of RNA polymerase sigma factors"/>
    <property type="match status" value="2"/>
</dbReference>
<keyword evidence="4" id="KW-0804">Transcription</keyword>
<comment type="caution">
    <text evidence="9">The sequence shown here is derived from an EMBL/GenBank/DDBJ whole genome shotgun (WGS) entry which is preliminary data.</text>
</comment>
<dbReference type="NCBIfam" id="TIGR02980">
    <property type="entry name" value="SigBFG"/>
    <property type="match status" value="1"/>
</dbReference>
<dbReference type="PRINTS" id="PR00046">
    <property type="entry name" value="SIGMA70FCT"/>
</dbReference>
<dbReference type="Pfam" id="PF04539">
    <property type="entry name" value="Sigma70_r3"/>
    <property type="match status" value="1"/>
</dbReference>
<organism evidence="9 10">
    <name type="scientific">Pseudonocardia lutea</name>
    <dbReference type="NCBI Taxonomy" id="2172015"/>
    <lineage>
        <taxon>Bacteria</taxon>
        <taxon>Bacillati</taxon>
        <taxon>Actinomycetota</taxon>
        <taxon>Actinomycetes</taxon>
        <taxon>Pseudonocardiales</taxon>
        <taxon>Pseudonocardiaceae</taxon>
        <taxon>Pseudonocardia</taxon>
    </lineage>
</organism>
<reference evidence="10" key="1">
    <citation type="journal article" date="2019" name="Int. J. Syst. Evol. Microbiol.">
        <title>The Global Catalogue of Microorganisms (GCM) 10K type strain sequencing project: providing services to taxonomists for standard genome sequencing and annotation.</title>
        <authorList>
            <consortium name="The Broad Institute Genomics Platform"/>
            <consortium name="The Broad Institute Genome Sequencing Center for Infectious Disease"/>
            <person name="Wu L."/>
            <person name="Ma J."/>
        </authorList>
    </citation>
    <scope>NUCLEOTIDE SEQUENCE [LARGE SCALE GENOMIC DNA]</scope>
    <source>
        <strain evidence="10">CGMCC 4.7397</strain>
    </source>
</reference>
<accession>A0ABW1I325</accession>
<feature type="domain" description="RNA polymerase sigma-70 region 2" evidence="7">
    <location>
        <begin position="62"/>
        <end position="131"/>
    </location>
</feature>
<dbReference type="PANTHER" id="PTHR30385">
    <property type="entry name" value="SIGMA FACTOR F FLAGELLAR"/>
    <property type="match status" value="1"/>
</dbReference>
<keyword evidence="10" id="KW-1185">Reference proteome</keyword>
<evidence type="ECO:0000256" key="1">
    <source>
        <dbReference type="ARBA" id="ARBA00023015"/>
    </source>
</evidence>
<evidence type="ECO:0000259" key="8">
    <source>
        <dbReference type="Pfam" id="PF04545"/>
    </source>
</evidence>
<dbReference type="NCBIfam" id="TIGR02937">
    <property type="entry name" value="sigma70-ECF"/>
    <property type="match status" value="1"/>
</dbReference>
<sequence>MTAGLTTPPAEGGTGDELRPVESAEVLPDSEYVNLMPELYAYAAMAADDPRRRALRDELVLGFLPVARHLARKHGRGYPGGLDDLVQVATVGLISAIDRWDPERAQGEFLGYLIPCVRGEILRYFRDRTWTMRVPRRLKDLGVALRRATGPLSQQLGRAPRPSELAAHLGVPVDEVIEALDAQANQSAGSLDAVAGDEEGDTPLADRLGELDHELDLVEYRDALRPLLDRLPERERTIIMLRFFGEMTQTQIAERVGISQMHVSRLLARTLAELRRGLLDDGPPAAGQPGDAPGRLSRARVAPPAPAARSRPGAAPAVPPAAPGRTAPV</sequence>
<evidence type="ECO:0000259" key="6">
    <source>
        <dbReference type="Pfam" id="PF04539"/>
    </source>
</evidence>
<dbReference type="Gene3D" id="1.10.10.10">
    <property type="entry name" value="Winged helix-like DNA-binding domain superfamily/Winged helix DNA-binding domain"/>
    <property type="match status" value="2"/>
</dbReference>
<feature type="domain" description="RNA polymerase sigma-70 region 4" evidence="8">
    <location>
        <begin position="227"/>
        <end position="275"/>
    </location>
</feature>
<dbReference type="Pfam" id="PF04545">
    <property type="entry name" value="Sigma70_r4"/>
    <property type="match status" value="1"/>
</dbReference>
<dbReference type="Pfam" id="PF04542">
    <property type="entry name" value="Sigma70_r2"/>
    <property type="match status" value="1"/>
</dbReference>
<dbReference type="InterPro" id="IPR014322">
    <property type="entry name" value="RNA_pol_sigma-B/F/G"/>
</dbReference>
<protein>
    <submittedName>
        <fullName evidence="9">SigB/SigF/SigG family RNA polymerase sigma factor</fullName>
    </submittedName>
</protein>
<dbReference type="PANTHER" id="PTHR30385:SF4">
    <property type="entry name" value="RNA POLYMERASE SIGMA-E FACTOR"/>
    <property type="match status" value="1"/>
</dbReference>
<keyword evidence="3" id="KW-0238">DNA-binding</keyword>
<feature type="region of interest" description="Disordered" evidence="5">
    <location>
        <begin position="279"/>
        <end position="329"/>
    </location>
</feature>
<evidence type="ECO:0000256" key="2">
    <source>
        <dbReference type="ARBA" id="ARBA00023082"/>
    </source>
</evidence>
<feature type="domain" description="RNA polymerase sigma-70 region 3" evidence="6">
    <location>
        <begin position="144"/>
        <end position="202"/>
    </location>
</feature>